<dbReference type="PROSITE" id="PS01081">
    <property type="entry name" value="HTH_TETR_1"/>
    <property type="match status" value="1"/>
</dbReference>
<dbReference type="EMBL" id="ABCS01000118">
    <property type="protein sequence ID" value="EDM74718.1"/>
    <property type="molecule type" value="Genomic_DNA"/>
</dbReference>
<keyword evidence="7" id="KW-1185">Reference proteome</keyword>
<evidence type="ECO:0000256" key="4">
    <source>
        <dbReference type="PROSITE-ProRule" id="PRU00335"/>
    </source>
</evidence>
<dbReference type="PANTHER" id="PTHR30055:SF234">
    <property type="entry name" value="HTH-TYPE TRANSCRIPTIONAL REGULATOR BETI"/>
    <property type="match status" value="1"/>
</dbReference>
<dbReference type="Gene3D" id="1.10.357.10">
    <property type="entry name" value="Tetracycline Repressor, domain 2"/>
    <property type="match status" value="1"/>
</dbReference>
<evidence type="ECO:0000259" key="5">
    <source>
        <dbReference type="PROSITE" id="PS50977"/>
    </source>
</evidence>
<dbReference type="AlphaFoldDB" id="A6GHF4"/>
<dbReference type="STRING" id="391625.PPSIR1_40884"/>
<dbReference type="InterPro" id="IPR001647">
    <property type="entry name" value="HTH_TetR"/>
</dbReference>
<gene>
    <name evidence="6" type="ORF">PPSIR1_40884</name>
</gene>
<keyword evidence="2 4" id="KW-0238">DNA-binding</keyword>
<feature type="DNA-binding region" description="H-T-H motif" evidence="4">
    <location>
        <begin position="38"/>
        <end position="57"/>
    </location>
</feature>
<keyword evidence="3" id="KW-0804">Transcription</keyword>
<evidence type="ECO:0000256" key="1">
    <source>
        <dbReference type="ARBA" id="ARBA00023015"/>
    </source>
</evidence>
<proteinExistence type="predicted"/>
<evidence type="ECO:0000313" key="6">
    <source>
        <dbReference type="EMBL" id="EDM74718.1"/>
    </source>
</evidence>
<accession>A6GHF4</accession>
<dbReference type="SUPFAM" id="SSF46689">
    <property type="entry name" value="Homeodomain-like"/>
    <property type="match status" value="1"/>
</dbReference>
<dbReference type="RefSeq" id="WP_006976141.1">
    <property type="nucleotide sequence ID" value="NZ_ABCS01000118.1"/>
</dbReference>
<comment type="caution">
    <text evidence="6">The sequence shown here is derived from an EMBL/GenBank/DDBJ whole genome shotgun (WGS) entry which is preliminary data.</text>
</comment>
<dbReference type="SUPFAM" id="SSF48498">
    <property type="entry name" value="Tetracyclin repressor-like, C-terminal domain"/>
    <property type="match status" value="1"/>
</dbReference>
<organism evidence="6 7">
    <name type="scientific">Plesiocystis pacifica SIR-1</name>
    <dbReference type="NCBI Taxonomy" id="391625"/>
    <lineage>
        <taxon>Bacteria</taxon>
        <taxon>Pseudomonadati</taxon>
        <taxon>Myxococcota</taxon>
        <taxon>Polyangia</taxon>
        <taxon>Nannocystales</taxon>
        <taxon>Nannocystaceae</taxon>
        <taxon>Plesiocystis</taxon>
    </lineage>
</organism>
<dbReference type="eggNOG" id="COG1309">
    <property type="taxonomic scope" value="Bacteria"/>
</dbReference>
<evidence type="ECO:0000256" key="3">
    <source>
        <dbReference type="ARBA" id="ARBA00023163"/>
    </source>
</evidence>
<name>A6GHF4_9BACT</name>
<dbReference type="GO" id="GO:0000976">
    <property type="term" value="F:transcription cis-regulatory region binding"/>
    <property type="evidence" value="ECO:0007669"/>
    <property type="project" value="TreeGrafter"/>
</dbReference>
<evidence type="ECO:0000313" key="7">
    <source>
        <dbReference type="Proteomes" id="UP000005801"/>
    </source>
</evidence>
<dbReference type="GO" id="GO:0003700">
    <property type="term" value="F:DNA-binding transcription factor activity"/>
    <property type="evidence" value="ECO:0007669"/>
    <property type="project" value="TreeGrafter"/>
</dbReference>
<dbReference type="PRINTS" id="PR00455">
    <property type="entry name" value="HTHTETR"/>
</dbReference>
<dbReference type="InterPro" id="IPR023772">
    <property type="entry name" value="DNA-bd_HTH_TetR-type_CS"/>
</dbReference>
<dbReference type="InterPro" id="IPR011075">
    <property type="entry name" value="TetR_C"/>
</dbReference>
<reference evidence="6 7" key="1">
    <citation type="submission" date="2007-06" db="EMBL/GenBank/DDBJ databases">
        <authorList>
            <person name="Shimkets L."/>
            <person name="Ferriera S."/>
            <person name="Johnson J."/>
            <person name="Kravitz S."/>
            <person name="Beeson K."/>
            <person name="Sutton G."/>
            <person name="Rogers Y.-H."/>
            <person name="Friedman R."/>
            <person name="Frazier M."/>
            <person name="Venter J.C."/>
        </authorList>
    </citation>
    <scope>NUCLEOTIDE SEQUENCE [LARGE SCALE GENOMIC DNA]</scope>
    <source>
        <strain evidence="6 7">SIR-1</strain>
    </source>
</reference>
<dbReference type="PANTHER" id="PTHR30055">
    <property type="entry name" value="HTH-TYPE TRANSCRIPTIONAL REGULATOR RUTR"/>
    <property type="match status" value="1"/>
</dbReference>
<dbReference type="Proteomes" id="UP000005801">
    <property type="component" value="Unassembled WGS sequence"/>
</dbReference>
<dbReference type="Gene3D" id="1.10.10.60">
    <property type="entry name" value="Homeodomain-like"/>
    <property type="match status" value="1"/>
</dbReference>
<sequence>MAERKAKTARQRQAEATKKNIADAALRLFAEHGVAGTSTRSIAKQAGVSEGLIFHHFPDKMALLAAVAATRTTFGTEVVKLLEGADARPLTEILDDMARMFSKLVVAGTPEAQLFNVLLGESRSNAELHALFRSVVARVTGAFAAYLKARVAAGEVREDLDLEVVARTTLGGLVFFFATHSHLSQAQWKRQAPKFAMEHMRLVREALRPPPPGDKP</sequence>
<dbReference type="Pfam" id="PF00440">
    <property type="entry name" value="TetR_N"/>
    <property type="match status" value="1"/>
</dbReference>
<dbReference type="InterPro" id="IPR009057">
    <property type="entry name" value="Homeodomain-like_sf"/>
</dbReference>
<protein>
    <submittedName>
        <fullName evidence="6">Probable transcriptional regulator, TetR/AcrR family protein</fullName>
    </submittedName>
</protein>
<dbReference type="InterPro" id="IPR050109">
    <property type="entry name" value="HTH-type_TetR-like_transc_reg"/>
</dbReference>
<evidence type="ECO:0000256" key="2">
    <source>
        <dbReference type="ARBA" id="ARBA00023125"/>
    </source>
</evidence>
<feature type="domain" description="HTH tetR-type" evidence="5">
    <location>
        <begin position="15"/>
        <end position="75"/>
    </location>
</feature>
<dbReference type="PROSITE" id="PS50977">
    <property type="entry name" value="HTH_TETR_2"/>
    <property type="match status" value="1"/>
</dbReference>
<dbReference type="InterPro" id="IPR036271">
    <property type="entry name" value="Tet_transcr_reg_TetR-rel_C_sf"/>
</dbReference>
<dbReference type="Pfam" id="PF16859">
    <property type="entry name" value="TetR_C_11"/>
    <property type="match status" value="1"/>
</dbReference>
<keyword evidence="1" id="KW-0805">Transcription regulation</keyword>